<evidence type="ECO:0000259" key="2">
    <source>
        <dbReference type="PROSITE" id="PS50943"/>
    </source>
</evidence>
<dbReference type="PANTHER" id="PTHR46558:SF11">
    <property type="entry name" value="HTH-TYPE TRANSCRIPTIONAL REGULATOR XRE"/>
    <property type="match status" value="1"/>
</dbReference>
<evidence type="ECO:0000313" key="3">
    <source>
        <dbReference type="EMBL" id="SEU04049.1"/>
    </source>
</evidence>
<dbReference type="RefSeq" id="WP_054791046.1">
    <property type="nucleotide sequence ID" value="NZ_LT630003.1"/>
</dbReference>
<dbReference type="InterPro" id="IPR001387">
    <property type="entry name" value="Cro/C1-type_HTH"/>
</dbReference>
<dbReference type="Proteomes" id="UP000198970">
    <property type="component" value="Chromosome I"/>
</dbReference>
<evidence type="ECO:0000256" key="1">
    <source>
        <dbReference type="ARBA" id="ARBA00023125"/>
    </source>
</evidence>
<dbReference type="InterPro" id="IPR010982">
    <property type="entry name" value="Lambda_DNA-bd_dom_sf"/>
</dbReference>
<evidence type="ECO:0000313" key="4">
    <source>
        <dbReference type="Proteomes" id="UP000198970"/>
    </source>
</evidence>
<reference evidence="3 4" key="1">
    <citation type="submission" date="2016-10" db="EMBL/GenBank/DDBJ databases">
        <authorList>
            <person name="Varghese N."/>
            <person name="Submissions S."/>
        </authorList>
    </citation>
    <scope>NUCLEOTIDE SEQUENCE [LARGE SCALE GENOMIC DNA]</scope>
    <source>
        <strain evidence="3 4">ATCC 19403</strain>
    </source>
</reference>
<keyword evidence="4" id="KW-1185">Reference proteome</keyword>
<dbReference type="SUPFAM" id="SSF47413">
    <property type="entry name" value="lambda repressor-like DNA-binding domains"/>
    <property type="match status" value="1"/>
</dbReference>
<dbReference type="EMBL" id="LT630003">
    <property type="protein sequence ID" value="SEU04049.1"/>
    <property type="molecule type" value="Genomic_DNA"/>
</dbReference>
<accession>A0ABY1CHC1</accession>
<keyword evidence="1 3" id="KW-0238">DNA-binding</keyword>
<sequence>MIENLGERLRNLRTSQHISQTDLSKRIGVTNALISAIEKGERSPSLETLIKLASYFKVSTDYLLGIKAKEPVNLDGLSSNEVQAIITIINSLKNKDN</sequence>
<gene>
    <name evidence="3" type="ORF">SAMN02745906_4265</name>
</gene>
<dbReference type="PROSITE" id="PS50943">
    <property type="entry name" value="HTH_CROC1"/>
    <property type="match status" value="1"/>
</dbReference>
<proteinExistence type="predicted"/>
<organism evidence="3 4">
    <name type="scientific">Lacrimispora sphenoides JCM 1415</name>
    <dbReference type="NCBI Taxonomy" id="1297793"/>
    <lineage>
        <taxon>Bacteria</taxon>
        <taxon>Bacillati</taxon>
        <taxon>Bacillota</taxon>
        <taxon>Clostridia</taxon>
        <taxon>Lachnospirales</taxon>
        <taxon>Lachnospiraceae</taxon>
        <taxon>Lacrimispora</taxon>
    </lineage>
</organism>
<name>A0ABY1CHC1_9FIRM</name>
<protein>
    <submittedName>
        <fullName evidence="3">DNA-binding transcriptional regulator, XRE-family HTH domain</fullName>
    </submittedName>
</protein>
<dbReference type="PANTHER" id="PTHR46558">
    <property type="entry name" value="TRACRIPTIONAL REGULATORY PROTEIN-RELATED-RELATED"/>
    <property type="match status" value="1"/>
</dbReference>
<dbReference type="CDD" id="cd00093">
    <property type="entry name" value="HTH_XRE"/>
    <property type="match status" value="1"/>
</dbReference>
<dbReference type="Pfam" id="PF01381">
    <property type="entry name" value="HTH_3"/>
    <property type="match status" value="1"/>
</dbReference>
<feature type="domain" description="HTH cro/C1-type" evidence="2">
    <location>
        <begin position="9"/>
        <end position="63"/>
    </location>
</feature>
<dbReference type="SMART" id="SM00530">
    <property type="entry name" value="HTH_XRE"/>
    <property type="match status" value="1"/>
</dbReference>
<dbReference type="Gene3D" id="1.10.260.40">
    <property type="entry name" value="lambda repressor-like DNA-binding domains"/>
    <property type="match status" value="1"/>
</dbReference>
<dbReference type="GO" id="GO:0003677">
    <property type="term" value="F:DNA binding"/>
    <property type="evidence" value="ECO:0007669"/>
    <property type="project" value="UniProtKB-KW"/>
</dbReference>